<sequence>MAQTTEGVSEAVEKVSFSFMTDEEVRRHSVVKITNPVLLDSVDRPTPGGLYDPAMGPLDDQSSCKSCGQRAFHCPGHCGHIDLVSPAYNPLMFNMLHTLLENTCFFCFHFRSSQEEVTHCVSQLELIAKGDVIGARKLDAALSESQKEKVLSAVAVKNKKRRASDAASVKGKKNGDAASEDDFTEHEDSERSHLSSSITVYDGAEDYSENNQRRWDSFQFTEAMRVLNKFLKSKPRKCSNCEAKNPKIKKPTFGWFLMETVSRSAVRANTIRGCKIEDQYSSLVVNSSWEDDLNTTETDSFAAASGGIKGSSAKDPLAQESLPEFEKQNNFFPGHLLPSEVREVVNHLWNNEASLCSFICDIQREQLSMSSKTEGDSIFFLRSILVPPTKFRPAAKGGDSVMEHAQTLLLGKVLQSNIALANAHINNAERLRIVNCWLDLQQSINVLYDSKTMMSQGKKEGSSGICQLLEKKEGIFRQKMMGKRVNFACRTVISPDPYIAVNEIGIPPYFALRLTYPERVTPWNVGKLRDAIVNGPEVHPGAISYADKVSTVRLPSSEKIRIAISRKLPSSRGVVTKSGKNSEYEFEGKIVYRHLQDGDIVLVNRQPTLHKPSIMAHVVRVLKGEKTLRMHYANCSSYNADFDGDEMNVHLPQDEISRAEAYNIVNANEQYIIPTKGDTVRGLIQDHIVSAVLLTMKDTFLTLDEFNQLLYGSGIFAMAPGSFSNNQAKKVSLVDSEGIMPHVLPAVWKPKPLWTGKQVITALLNHLTRGCEPFSLEKEIKIPDQYFQREHKNVQQIKHEMKNSENSLVIWKNELVQGVIDKAQFGQFGLVHTIQELYGSNSAGLLLSAFSRLFTIFLQSHGFTCGVDDLVILPDKDMKRKEILDQDVGKEVHSQFVNRDPDIAPTELQAELEKVICRNRESATTSLDLRMRRKFKDQQEKISKELLLTELLKPFPKNCISLMTVSGAKGGTVNFQQISSFLGQQDLEGKRVPRMVSGKTLPCFPPWDFTSRAGGYVTDRFLSGLRPQEYYFHCMAGREGLVDTAVKTSRSGYLQRCLVKNLESLKVCYDYSVRDADGSIVQFKYGEDGADVHRTSFLRNFVALVNNQETLRQKFQYDHGFNAYIDKLPEGLEKDAESFLKNLKNPESKEFLKISKIANHADFLKLVNQKYLSSLAPPGEPVGVIAAQSIGEPSTQMTLNTFHLAGRGEMNVTLGIPRLQEILMTASEVIKTPVLTCPFLCLKSKDDANSLLGKMKKITVADIIESMEVHLLPPSVQENAVARIYKLLIKFKSHDFISLEDLEETLTHAFLRQLEDAIQKHVDLLYGIGGIMNSTPGGCSDEVETYEDGSVSHSHGGERDKDGDDDGDDDGCEETAEDLGSDMKKRKQQTTDEMDYEEGSEDETVEGDSATEVEKERRKANQSHDGSATVEDEVLSDADNEMLYGNGEMKEPKSSDKRAKPKARKKKGRALEFKEKDRRVFVEVNGLSFEVHFRFTGEPHLLLGQIAQKTSKKVYIEGSGKINDCRMVEYDPTEKTVRWDEKKTKKHSDKPADDREQLRYWALKATGTDFRAFWEMQDQLDVSRIYSNNIHSVLSTYGVEAARTTIITEVKNVFEAYGVKVDYRHLSLIGDYMTHTGSYRPMSRHGSIAESLSPLAKMSFETASKFIVEAASHGLSDNLETPSSRICLGLPVKMGTGSFDLMHKLECD</sequence>
<accession>A0ACB9ZVP7</accession>
<comment type="caution">
    <text evidence="1">The sequence shown here is derived from an EMBL/GenBank/DDBJ whole genome shotgun (WGS) entry which is preliminary data.</text>
</comment>
<reference evidence="2" key="1">
    <citation type="journal article" date="2023" name="Nat. Plants">
        <title>Single-cell RNA sequencing provides a high-resolution roadmap for understanding the multicellular compartmentation of specialized metabolism.</title>
        <authorList>
            <person name="Sun S."/>
            <person name="Shen X."/>
            <person name="Li Y."/>
            <person name="Li Y."/>
            <person name="Wang S."/>
            <person name="Li R."/>
            <person name="Zhang H."/>
            <person name="Shen G."/>
            <person name="Guo B."/>
            <person name="Wei J."/>
            <person name="Xu J."/>
            <person name="St-Pierre B."/>
            <person name="Chen S."/>
            <person name="Sun C."/>
        </authorList>
    </citation>
    <scope>NUCLEOTIDE SEQUENCE [LARGE SCALE GENOMIC DNA]</scope>
</reference>
<name>A0ACB9ZVP7_CATRO</name>
<protein>
    <submittedName>
        <fullName evidence="1">Uncharacterized protein</fullName>
    </submittedName>
</protein>
<dbReference type="EMBL" id="CM044707">
    <property type="protein sequence ID" value="KAI5652386.1"/>
    <property type="molecule type" value="Genomic_DNA"/>
</dbReference>
<organism evidence="1 2">
    <name type="scientific">Catharanthus roseus</name>
    <name type="common">Madagascar periwinkle</name>
    <name type="synonym">Vinca rosea</name>
    <dbReference type="NCBI Taxonomy" id="4058"/>
    <lineage>
        <taxon>Eukaryota</taxon>
        <taxon>Viridiplantae</taxon>
        <taxon>Streptophyta</taxon>
        <taxon>Embryophyta</taxon>
        <taxon>Tracheophyta</taxon>
        <taxon>Spermatophyta</taxon>
        <taxon>Magnoliopsida</taxon>
        <taxon>eudicotyledons</taxon>
        <taxon>Gunneridae</taxon>
        <taxon>Pentapetalae</taxon>
        <taxon>asterids</taxon>
        <taxon>lamiids</taxon>
        <taxon>Gentianales</taxon>
        <taxon>Apocynaceae</taxon>
        <taxon>Rauvolfioideae</taxon>
        <taxon>Vinceae</taxon>
        <taxon>Catharanthinae</taxon>
        <taxon>Catharanthus</taxon>
    </lineage>
</organism>
<gene>
    <name evidence="1" type="ORF">M9H77_29573</name>
</gene>
<keyword evidence="2" id="KW-1185">Reference proteome</keyword>
<evidence type="ECO:0000313" key="1">
    <source>
        <dbReference type="EMBL" id="KAI5652386.1"/>
    </source>
</evidence>
<dbReference type="Proteomes" id="UP001060085">
    <property type="component" value="Linkage Group LG07"/>
</dbReference>
<evidence type="ECO:0000313" key="2">
    <source>
        <dbReference type="Proteomes" id="UP001060085"/>
    </source>
</evidence>
<proteinExistence type="predicted"/>